<evidence type="ECO:0000256" key="1">
    <source>
        <dbReference type="SAM" id="MobiDB-lite"/>
    </source>
</evidence>
<feature type="region of interest" description="Disordered" evidence="1">
    <location>
        <begin position="374"/>
        <end position="422"/>
    </location>
</feature>
<accession>A0ABQ5AQ23</accession>
<dbReference type="EMBL" id="BQNB010012440">
    <property type="protein sequence ID" value="GJT03582.1"/>
    <property type="molecule type" value="Genomic_DNA"/>
</dbReference>
<organism evidence="2 3">
    <name type="scientific">Tanacetum coccineum</name>
    <dbReference type="NCBI Taxonomy" id="301880"/>
    <lineage>
        <taxon>Eukaryota</taxon>
        <taxon>Viridiplantae</taxon>
        <taxon>Streptophyta</taxon>
        <taxon>Embryophyta</taxon>
        <taxon>Tracheophyta</taxon>
        <taxon>Spermatophyta</taxon>
        <taxon>Magnoliopsida</taxon>
        <taxon>eudicotyledons</taxon>
        <taxon>Gunneridae</taxon>
        <taxon>Pentapetalae</taxon>
        <taxon>asterids</taxon>
        <taxon>campanulids</taxon>
        <taxon>Asterales</taxon>
        <taxon>Asteraceae</taxon>
        <taxon>Asteroideae</taxon>
        <taxon>Anthemideae</taxon>
        <taxon>Anthemidinae</taxon>
        <taxon>Tanacetum</taxon>
    </lineage>
</organism>
<dbReference type="Proteomes" id="UP001151760">
    <property type="component" value="Unassembled WGS sequence"/>
</dbReference>
<sequence length="422" mass="48205">MQLQAKGVGRLNVVLAGSSKNATPPLTSRPTKCMCRAAGALELNNLEAYLDDVDSLDVRKGWIEKSKEELEMFEALDRKSFLVKSGKHKVVVFTKAPPRAYSKPFMRFFTPCGVDGQGAWDAELDMTDSHNYMTKEMLDKLGEMHIDLTILEEERDIDVLLVELVETMDEEKIKEAFDRKYKELEESKPIVEVLENYMTYWKRIRKETNTNRRKSLIREPLMRIVHRLIVGALVHRTGSKEKCQKKELWIMSALEERRFINVAWVIAEYLCKSAPGIKENSVICGGHYVTKIAKSLGYLVYGEVEKCSKPIECEKWTTKMFEKELDLDNYTLLRSTLLPQPPRVTKEQRQEPSGLNLSWGDWNASLNEIERSMPSLGGTSIIPSSGYEVGGSSREMQDEDDDDASMSEQRVHTDDDIGSEED</sequence>
<gene>
    <name evidence="2" type="ORF">Tco_0824751</name>
</gene>
<protein>
    <submittedName>
        <fullName evidence="2">Uncharacterized protein</fullName>
    </submittedName>
</protein>
<name>A0ABQ5AQ23_9ASTR</name>
<evidence type="ECO:0000313" key="2">
    <source>
        <dbReference type="EMBL" id="GJT03582.1"/>
    </source>
</evidence>
<comment type="caution">
    <text evidence="2">The sequence shown here is derived from an EMBL/GenBank/DDBJ whole genome shotgun (WGS) entry which is preliminary data.</text>
</comment>
<evidence type="ECO:0000313" key="3">
    <source>
        <dbReference type="Proteomes" id="UP001151760"/>
    </source>
</evidence>
<reference evidence="2" key="1">
    <citation type="journal article" date="2022" name="Int. J. Mol. Sci.">
        <title>Draft Genome of Tanacetum Coccineum: Genomic Comparison of Closely Related Tanacetum-Family Plants.</title>
        <authorList>
            <person name="Yamashiro T."/>
            <person name="Shiraishi A."/>
            <person name="Nakayama K."/>
            <person name="Satake H."/>
        </authorList>
    </citation>
    <scope>NUCLEOTIDE SEQUENCE</scope>
</reference>
<keyword evidence="3" id="KW-1185">Reference proteome</keyword>
<proteinExistence type="predicted"/>
<reference evidence="2" key="2">
    <citation type="submission" date="2022-01" db="EMBL/GenBank/DDBJ databases">
        <authorList>
            <person name="Yamashiro T."/>
            <person name="Shiraishi A."/>
            <person name="Satake H."/>
            <person name="Nakayama K."/>
        </authorList>
    </citation>
    <scope>NUCLEOTIDE SEQUENCE</scope>
</reference>